<dbReference type="SUPFAM" id="SSF53448">
    <property type="entry name" value="Nucleotide-diphospho-sugar transferases"/>
    <property type="match status" value="1"/>
</dbReference>
<accession>A0A3A8JXL1</accession>
<dbReference type="PANTHER" id="PTHR48090">
    <property type="entry name" value="UNDECAPRENYL-PHOSPHATE 4-DEOXY-4-FORMAMIDO-L-ARABINOSE TRANSFERASE-RELATED"/>
    <property type="match status" value="1"/>
</dbReference>
<dbReference type="RefSeq" id="WP_120605113.1">
    <property type="nucleotide sequence ID" value="NZ_JABFJX010000054.1"/>
</dbReference>
<comment type="caution">
    <text evidence="2">The sequence shown here is derived from an EMBL/GenBank/DDBJ whole genome shotgun (WGS) entry which is preliminary data.</text>
</comment>
<dbReference type="OrthoDB" id="9810303at2"/>
<dbReference type="AlphaFoldDB" id="A0A3A8JXL1"/>
<proteinExistence type="predicted"/>
<keyword evidence="2" id="KW-0808">Transferase</keyword>
<reference evidence="3" key="1">
    <citation type="submission" date="2018-09" db="EMBL/GenBank/DDBJ databases">
        <authorList>
            <person name="Livingstone P.G."/>
            <person name="Whitworth D.E."/>
        </authorList>
    </citation>
    <scope>NUCLEOTIDE SEQUENCE [LARGE SCALE GENOMIC DNA]</scope>
    <source>
        <strain evidence="3">CA043D</strain>
    </source>
</reference>
<name>A0A3A8JXL1_9BACT</name>
<dbReference type="Gene3D" id="3.90.550.10">
    <property type="entry name" value="Spore Coat Polysaccharide Biosynthesis Protein SpsA, Chain A"/>
    <property type="match status" value="1"/>
</dbReference>
<dbReference type="EMBL" id="RAWE01000104">
    <property type="protein sequence ID" value="RKG99895.1"/>
    <property type="molecule type" value="Genomic_DNA"/>
</dbReference>
<evidence type="ECO:0000259" key="1">
    <source>
        <dbReference type="Pfam" id="PF00535"/>
    </source>
</evidence>
<dbReference type="InterPro" id="IPR050256">
    <property type="entry name" value="Glycosyltransferase_2"/>
</dbReference>
<evidence type="ECO:0000313" key="3">
    <source>
        <dbReference type="Proteomes" id="UP000268313"/>
    </source>
</evidence>
<keyword evidence="3" id="KW-1185">Reference proteome</keyword>
<protein>
    <submittedName>
        <fullName evidence="2">Glycosyltransferase family 2 protein</fullName>
    </submittedName>
</protein>
<dbReference type="Proteomes" id="UP000268313">
    <property type="component" value="Unassembled WGS sequence"/>
</dbReference>
<gene>
    <name evidence="2" type="ORF">D7X32_25175</name>
</gene>
<dbReference type="CDD" id="cd04179">
    <property type="entry name" value="DPM_DPG-synthase_like"/>
    <property type="match status" value="1"/>
</dbReference>
<dbReference type="InterPro" id="IPR001173">
    <property type="entry name" value="Glyco_trans_2-like"/>
</dbReference>
<feature type="domain" description="Glycosyltransferase 2-like" evidence="1">
    <location>
        <begin position="4"/>
        <end position="176"/>
    </location>
</feature>
<dbReference type="InterPro" id="IPR029044">
    <property type="entry name" value="Nucleotide-diphossugar_trans"/>
</dbReference>
<organism evidence="2 3">
    <name type="scientific">Corallococcus carmarthensis</name>
    <dbReference type="NCBI Taxonomy" id="2316728"/>
    <lineage>
        <taxon>Bacteria</taxon>
        <taxon>Pseudomonadati</taxon>
        <taxon>Myxococcota</taxon>
        <taxon>Myxococcia</taxon>
        <taxon>Myxococcales</taxon>
        <taxon>Cystobacterineae</taxon>
        <taxon>Myxococcaceae</taxon>
        <taxon>Corallococcus</taxon>
    </lineage>
</organism>
<dbReference type="PANTHER" id="PTHR48090:SF7">
    <property type="entry name" value="RFBJ PROTEIN"/>
    <property type="match status" value="1"/>
</dbReference>
<sequence length="239" mass="27131">MLVSLVIPVYNEIPTLAEILRRCTAVDFPKELVLVDDCSKDGSREFLRQLSEQGLDVLGGTPKNRNEIRVLFQEQNQGKGAALRRGFAEATGDIILVQDADLEYDPKDIPRVIQPIIDGEADVVFGSRFIGSPRRVLYYWHTVLNNMLTTLSNMTSGLNLTDMETCYKAFRAEVLRSVHVEEDRFGFEPEITAKVARGNWRVFEVPISYHGRTYEEGKKIGWKDGVRALYAIAKYSVKR</sequence>
<dbReference type="GO" id="GO:0016740">
    <property type="term" value="F:transferase activity"/>
    <property type="evidence" value="ECO:0007669"/>
    <property type="project" value="UniProtKB-KW"/>
</dbReference>
<dbReference type="Pfam" id="PF00535">
    <property type="entry name" value="Glycos_transf_2"/>
    <property type="match status" value="1"/>
</dbReference>
<evidence type="ECO:0000313" key="2">
    <source>
        <dbReference type="EMBL" id="RKG99895.1"/>
    </source>
</evidence>